<evidence type="ECO:0000313" key="2">
    <source>
        <dbReference type="EMBL" id="SVE17097.1"/>
    </source>
</evidence>
<reference evidence="2" key="1">
    <citation type="submission" date="2018-05" db="EMBL/GenBank/DDBJ databases">
        <authorList>
            <person name="Lanie J.A."/>
            <person name="Ng W.-L."/>
            <person name="Kazmierczak K.M."/>
            <person name="Andrzejewski T.M."/>
            <person name="Davidsen T.M."/>
            <person name="Wayne K.J."/>
            <person name="Tettelin H."/>
            <person name="Glass J.I."/>
            <person name="Rusch D."/>
            <person name="Podicherti R."/>
            <person name="Tsui H.-C.T."/>
            <person name="Winkler M.E."/>
        </authorList>
    </citation>
    <scope>NUCLEOTIDE SEQUENCE</scope>
</reference>
<protein>
    <submittedName>
        <fullName evidence="2">Uncharacterized protein</fullName>
    </submittedName>
</protein>
<name>A0A383BAE6_9ZZZZ</name>
<feature type="compositionally biased region" description="Basic residues" evidence="1">
    <location>
        <begin position="37"/>
        <end position="57"/>
    </location>
</feature>
<dbReference type="AlphaFoldDB" id="A0A383BAE6"/>
<accession>A0A383BAE6</accession>
<evidence type="ECO:0000256" key="1">
    <source>
        <dbReference type="SAM" id="MobiDB-lite"/>
    </source>
</evidence>
<feature type="non-terminal residue" evidence="2">
    <location>
        <position position="57"/>
    </location>
</feature>
<proteinExistence type="predicted"/>
<sequence length="57" mass="6451">MKNILKYILSLTIFFGAVPVVSAMDYSEKAGMEEVKKKKKKKGKKVSQKGKKKKKGF</sequence>
<gene>
    <name evidence="2" type="ORF">METZ01_LOCUS469951</name>
</gene>
<organism evidence="2">
    <name type="scientific">marine metagenome</name>
    <dbReference type="NCBI Taxonomy" id="408172"/>
    <lineage>
        <taxon>unclassified sequences</taxon>
        <taxon>metagenomes</taxon>
        <taxon>ecological metagenomes</taxon>
    </lineage>
</organism>
<feature type="region of interest" description="Disordered" evidence="1">
    <location>
        <begin position="34"/>
        <end position="57"/>
    </location>
</feature>
<dbReference type="EMBL" id="UINC01198920">
    <property type="protein sequence ID" value="SVE17097.1"/>
    <property type="molecule type" value="Genomic_DNA"/>
</dbReference>